<sequence>TAKTSFVIRGGEGTALSFTWTGPETTSPLNHFAHDN</sequence>
<evidence type="ECO:0000313" key="1">
    <source>
        <dbReference type="EMBL" id="KKL55448.1"/>
    </source>
</evidence>
<accession>A0A0F9D153</accession>
<dbReference type="AlphaFoldDB" id="A0A0F9D153"/>
<organism evidence="1">
    <name type="scientific">marine sediment metagenome</name>
    <dbReference type="NCBI Taxonomy" id="412755"/>
    <lineage>
        <taxon>unclassified sequences</taxon>
        <taxon>metagenomes</taxon>
        <taxon>ecological metagenomes</taxon>
    </lineage>
</organism>
<proteinExistence type="predicted"/>
<gene>
    <name evidence="1" type="ORF">LCGC14_2255340</name>
</gene>
<feature type="non-terminal residue" evidence="1">
    <location>
        <position position="1"/>
    </location>
</feature>
<comment type="caution">
    <text evidence="1">The sequence shown here is derived from an EMBL/GenBank/DDBJ whole genome shotgun (WGS) entry which is preliminary data.</text>
</comment>
<dbReference type="EMBL" id="LAZR01030839">
    <property type="protein sequence ID" value="KKL55448.1"/>
    <property type="molecule type" value="Genomic_DNA"/>
</dbReference>
<name>A0A0F9D153_9ZZZZ</name>
<protein>
    <submittedName>
        <fullName evidence="1">Uncharacterized protein</fullName>
    </submittedName>
</protein>
<reference evidence="1" key="1">
    <citation type="journal article" date="2015" name="Nature">
        <title>Complex archaea that bridge the gap between prokaryotes and eukaryotes.</title>
        <authorList>
            <person name="Spang A."/>
            <person name="Saw J.H."/>
            <person name="Jorgensen S.L."/>
            <person name="Zaremba-Niedzwiedzka K."/>
            <person name="Martijn J."/>
            <person name="Lind A.E."/>
            <person name="van Eijk R."/>
            <person name="Schleper C."/>
            <person name="Guy L."/>
            <person name="Ettema T.J."/>
        </authorList>
    </citation>
    <scope>NUCLEOTIDE SEQUENCE</scope>
</reference>